<dbReference type="Gene3D" id="2.160.10.10">
    <property type="entry name" value="Hexapeptide repeat proteins"/>
    <property type="match status" value="1"/>
</dbReference>
<evidence type="ECO:0000313" key="3">
    <source>
        <dbReference type="EMBL" id="HJC35502.1"/>
    </source>
</evidence>
<evidence type="ECO:0000256" key="2">
    <source>
        <dbReference type="ARBA" id="ARBA00022737"/>
    </source>
</evidence>
<keyword evidence="1" id="KW-0808">Transferase</keyword>
<dbReference type="PROSITE" id="PS00101">
    <property type="entry name" value="HEXAPEP_TRANSFERASES"/>
    <property type="match status" value="1"/>
</dbReference>
<dbReference type="Pfam" id="PF00132">
    <property type="entry name" value="Hexapep"/>
    <property type="match status" value="1"/>
</dbReference>
<dbReference type="Proteomes" id="UP000823896">
    <property type="component" value="Unassembled WGS sequence"/>
</dbReference>
<accession>A0A9D2SUB9</accession>
<evidence type="ECO:0008006" key="5">
    <source>
        <dbReference type="Google" id="ProtNLM"/>
    </source>
</evidence>
<proteinExistence type="predicted"/>
<reference evidence="3" key="2">
    <citation type="submission" date="2021-04" db="EMBL/GenBank/DDBJ databases">
        <authorList>
            <person name="Gilroy R."/>
        </authorList>
    </citation>
    <scope>NUCLEOTIDE SEQUENCE</scope>
    <source>
        <strain evidence="3">CHK187-11901</strain>
    </source>
</reference>
<organism evidence="3 4">
    <name type="scientific">Candidatus Merdibacter merdavium</name>
    <dbReference type="NCBI Taxonomy" id="2838692"/>
    <lineage>
        <taxon>Bacteria</taxon>
        <taxon>Bacillati</taxon>
        <taxon>Bacillota</taxon>
        <taxon>Erysipelotrichia</taxon>
        <taxon>Erysipelotrichales</taxon>
        <taxon>Erysipelotrichaceae</taxon>
        <taxon>Merdibacter</taxon>
    </lineage>
</organism>
<dbReference type="InterPro" id="IPR018357">
    <property type="entry name" value="Hexapep_transf_CS"/>
</dbReference>
<dbReference type="InterPro" id="IPR001451">
    <property type="entry name" value="Hexapep"/>
</dbReference>
<dbReference type="InterPro" id="IPR011004">
    <property type="entry name" value="Trimer_LpxA-like_sf"/>
</dbReference>
<dbReference type="SUPFAM" id="SSF51161">
    <property type="entry name" value="Trimeric LpxA-like enzymes"/>
    <property type="match status" value="1"/>
</dbReference>
<dbReference type="AlphaFoldDB" id="A0A9D2SUB9"/>
<protein>
    <recommendedName>
        <fullName evidence="5">Serine acetyltransferase</fullName>
    </recommendedName>
</protein>
<reference evidence="3" key="1">
    <citation type="journal article" date="2021" name="PeerJ">
        <title>Extensive microbial diversity within the chicken gut microbiome revealed by metagenomics and culture.</title>
        <authorList>
            <person name="Gilroy R."/>
            <person name="Ravi A."/>
            <person name="Getino M."/>
            <person name="Pursley I."/>
            <person name="Horton D.L."/>
            <person name="Alikhan N.F."/>
            <person name="Baker D."/>
            <person name="Gharbi K."/>
            <person name="Hall N."/>
            <person name="Watson M."/>
            <person name="Adriaenssens E.M."/>
            <person name="Foster-Nyarko E."/>
            <person name="Jarju S."/>
            <person name="Secka A."/>
            <person name="Antonio M."/>
            <person name="Oren A."/>
            <person name="Chaudhuri R.R."/>
            <person name="La Ragione R."/>
            <person name="Hildebrand F."/>
            <person name="Pallen M.J."/>
        </authorList>
    </citation>
    <scope>NUCLEOTIDE SEQUENCE</scope>
    <source>
        <strain evidence="3">CHK187-11901</strain>
    </source>
</reference>
<name>A0A9D2SUB9_9FIRM</name>
<gene>
    <name evidence="3" type="ORF">H9702_00010</name>
</gene>
<dbReference type="EMBL" id="DWWM01000001">
    <property type="protein sequence ID" value="HJC35502.1"/>
    <property type="molecule type" value="Genomic_DNA"/>
</dbReference>
<sequence>MMIHPYNITITPYATLGKNVNILKGATIGISNGKRAGAPTIGNSVYIGINSTIIGGINIGDDVMIAPNTFVNCDIPSHSVVIGNPCKIVSKDNATKQYIYYKV</sequence>
<dbReference type="PANTHER" id="PTHR42811">
    <property type="entry name" value="SERINE ACETYLTRANSFERASE"/>
    <property type="match status" value="1"/>
</dbReference>
<evidence type="ECO:0000313" key="4">
    <source>
        <dbReference type="Proteomes" id="UP000823896"/>
    </source>
</evidence>
<keyword evidence="2" id="KW-0677">Repeat</keyword>
<evidence type="ECO:0000256" key="1">
    <source>
        <dbReference type="ARBA" id="ARBA00022679"/>
    </source>
</evidence>
<comment type="caution">
    <text evidence="3">The sequence shown here is derived from an EMBL/GenBank/DDBJ whole genome shotgun (WGS) entry which is preliminary data.</text>
</comment>
<dbReference type="GO" id="GO:0016740">
    <property type="term" value="F:transferase activity"/>
    <property type="evidence" value="ECO:0007669"/>
    <property type="project" value="UniProtKB-KW"/>
</dbReference>